<feature type="region of interest" description="Disordered" evidence="1">
    <location>
        <begin position="154"/>
        <end position="178"/>
    </location>
</feature>
<proteinExistence type="predicted"/>
<feature type="compositionally biased region" description="Basic residues" evidence="1">
    <location>
        <begin position="163"/>
        <end position="178"/>
    </location>
</feature>
<feature type="region of interest" description="Disordered" evidence="1">
    <location>
        <begin position="1"/>
        <end position="140"/>
    </location>
</feature>
<feature type="compositionally biased region" description="Low complexity" evidence="1">
    <location>
        <begin position="53"/>
        <end position="62"/>
    </location>
</feature>
<feature type="compositionally biased region" description="Basic and acidic residues" evidence="1">
    <location>
        <begin position="12"/>
        <end position="21"/>
    </location>
</feature>
<sequence length="287" mass="30699">DRTRGVPAAGRPGDDRRLRGLERRRRGGEHGAGAPGAHLGRRAAGLDRPRGVLRLPGHAAARALRRRRHPQDRVADDPTVGGDDPGHRAARGARQRHRAEPALALVLRRTAGPRGAPRRDQGHHAGRPAHRHPAHPAHERQRDLLRHVVGGRAAGGALDLPGTHRHRRRPAERLRRGRGARDVVLGVGAALRVPGPRAQGGGGAAAARRGGARRGGAAGCAARAGRGVGAHRLGDGRGRRRGARVRAPARGAGRGGRRRAPRGRRRRDRRGLRALPAPPRHRRRGLL</sequence>
<dbReference type="EMBL" id="CADCUS010000262">
    <property type="protein sequence ID" value="CAA9406528.1"/>
    <property type="molecule type" value="Genomic_DNA"/>
</dbReference>
<feature type="region of interest" description="Disordered" evidence="1">
    <location>
        <begin position="228"/>
        <end position="287"/>
    </location>
</feature>
<gene>
    <name evidence="2" type="ORF">AVDCRST_MAG66-1783</name>
</gene>
<reference evidence="2" key="1">
    <citation type="submission" date="2020-02" db="EMBL/GenBank/DDBJ databases">
        <authorList>
            <person name="Meier V. D."/>
        </authorList>
    </citation>
    <scope>NUCLEOTIDE SEQUENCE</scope>
    <source>
        <strain evidence="2">AVDCRST_MAG66</strain>
    </source>
</reference>
<feature type="compositionally biased region" description="Basic residues" evidence="1">
    <location>
        <begin position="255"/>
        <end position="272"/>
    </location>
</feature>
<keyword evidence="2" id="KW-0647">Proteasome</keyword>
<dbReference type="GO" id="GO:0000502">
    <property type="term" value="C:proteasome complex"/>
    <property type="evidence" value="ECO:0007669"/>
    <property type="project" value="UniProtKB-KW"/>
</dbReference>
<dbReference type="AlphaFoldDB" id="A0A6J4P9L9"/>
<evidence type="ECO:0000313" key="2">
    <source>
        <dbReference type="EMBL" id="CAA9406528.1"/>
    </source>
</evidence>
<protein>
    <submittedName>
        <fullName evidence="2">PFIG00823557: AC2 (Proteasome assembly chaperone) family</fullName>
    </submittedName>
</protein>
<organism evidence="2">
    <name type="scientific">uncultured Pseudonocardia sp</name>
    <dbReference type="NCBI Taxonomy" id="211455"/>
    <lineage>
        <taxon>Bacteria</taxon>
        <taxon>Bacillati</taxon>
        <taxon>Actinomycetota</taxon>
        <taxon>Actinomycetes</taxon>
        <taxon>Pseudonocardiales</taxon>
        <taxon>Pseudonocardiaceae</taxon>
        <taxon>Pseudonocardia</taxon>
        <taxon>environmental samples</taxon>
    </lineage>
</organism>
<feature type="non-terminal residue" evidence="2">
    <location>
        <position position="1"/>
    </location>
</feature>
<feature type="non-terminal residue" evidence="2">
    <location>
        <position position="287"/>
    </location>
</feature>
<feature type="compositionally biased region" description="Basic residues" evidence="1">
    <location>
        <begin position="88"/>
        <end position="97"/>
    </location>
</feature>
<feature type="compositionally biased region" description="Basic residues" evidence="1">
    <location>
        <begin position="124"/>
        <end position="135"/>
    </location>
</feature>
<evidence type="ECO:0000256" key="1">
    <source>
        <dbReference type="SAM" id="MobiDB-lite"/>
    </source>
</evidence>
<name>A0A6J4P9L9_9PSEU</name>
<accession>A0A6J4P9L9</accession>